<accession>A0ACC2UPN2</accession>
<proteinExistence type="predicted"/>
<organism evidence="1 2">
    <name type="scientific">Entomophthora muscae</name>
    <dbReference type="NCBI Taxonomy" id="34485"/>
    <lineage>
        <taxon>Eukaryota</taxon>
        <taxon>Fungi</taxon>
        <taxon>Fungi incertae sedis</taxon>
        <taxon>Zoopagomycota</taxon>
        <taxon>Entomophthoromycotina</taxon>
        <taxon>Entomophthoromycetes</taxon>
        <taxon>Entomophthorales</taxon>
        <taxon>Entomophthoraceae</taxon>
        <taxon>Entomophthora</taxon>
    </lineage>
</organism>
<name>A0ACC2UPN2_9FUNG</name>
<comment type="caution">
    <text evidence="1">The sequence shown here is derived from an EMBL/GenBank/DDBJ whole genome shotgun (WGS) entry which is preliminary data.</text>
</comment>
<sequence>MTDRGREFIGNEFIRLLQDWYRLTEGLVPAEVQVHGGDARLVIGKVLEELVVMQAKYKLIAYHSPLLGNDDSSNPVPGYDPGHTLGTGDQEPHKSPMWGSFPSSMEGVLGSMDKETLKGDPIMISKMATFNGKGRKAENFLGEFKNWNKLMSWSEKLR</sequence>
<evidence type="ECO:0000313" key="2">
    <source>
        <dbReference type="Proteomes" id="UP001165960"/>
    </source>
</evidence>
<dbReference type="Proteomes" id="UP001165960">
    <property type="component" value="Unassembled WGS sequence"/>
</dbReference>
<reference evidence="1" key="1">
    <citation type="submission" date="2022-04" db="EMBL/GenBank/DDBJ databases">
        <title>Genome of the entomopathogenic fungus Entomophthora muscae.</title>
        <authorList>
            <person name="Elya C."/>
            <person name="Lovett B.R."/>
            <person name="Lee E."/>
            <person name="Macias A.M."/>
            <person name="Hajek A.E."/>
            <person name="De Bivort B.L."/>
            <person name="Kasson M.T."/>
            <person name="De Fine Licht H.H."/>
            <person name="Stajich J.E."/>
        </authorList>
    </citation>
    <scope>NUCLEOTIDE SEQUENCE</scope>
    <source>
        <strain evidence="1">Berkeley</strain>
    </source>
</reference>
<dbReference type="EMBL" id="QTSX02000091">
    <property type="protein sequence ID" value="KAJ9088768.1"/>
    <property type="molecule type" value="Genomic_DNA"/>
</dbReference>
<keyword evidence="2" id="KW-1185">Reference proteome</keyword>
<protein>
    <submittedName>
        <fullName evidence="1">Uncharacterized protein</fullName>
    </submittedName>
</protein>
<evidence type="ECO:0000313" key="1">
    <source>
        <dbReference type="EMBL" id="KAJ9088768.1"/>
    </source>
</evidence>
<gene>
    <name evidence="1" type="ORF">DSO57_1019920</name>
</gene>